<organism evidence="6 7">
    <name type="scientific">Cordylochernes scorpioides</name>
    <dbReference type="NCBI Taxonomy" id="51811"/>
    <lineage>
        <taxon>Eukaryota</taxon>
        <taxon>Metazoa</taxon>
        <taxon>Ecdysozoa</taxon>
        <taxon>Arthropoda</taxon>
        <taxon>Chelicerata</taxon>
        <taxon>Arachnida</taxon>
        <taxon>Pseudoscorpiones</taxon>
        <taxon>Cheliferoidea</taxon>
        <taxon>Chernetidae</taxon>
        <taxon>Cordylochernes</taxon>
    </lineage>
</organism>
<dbReference type="Pfam" id="PF00335">
    <property type="entry name" value="Tetraspanin"/>
    <property type="match status" value="1"/>
</dbReference>
<proteinExistence type="predicted"/>
<reference evidence="6 7" key="1">
    <citation type="submission" date="2022-01" db="EMBL/GenBank/DDBJ databases">
        <title>A chromosomal length assembly of Cordylochernes scorpioides.</title>
        <authorList>
            <person name="Zeh D."/>
            <person name="Zeh J."/>
        </authorList>
    </citation>
    <scope>NUCLEOTIDE SEQUENCE [LARGE SCALE GENOMIC DNA]</scope>
    <source>
        <strain evidence="6">IN4F17</strain>
        <tissue evidence="6">Whole Body</tissue>
    </source>
</reference>
<evidence type="ECO:0000256" key="1">
    <source>
        <dbReference type="ARBA" id="ARBA00004141"/>
    </source>
</evidence>
<feature type="transmembrane region" description="Helical" evidence="5">
    <location>
        <begin position="296"/>
        <end position="317"/>
    </location>
</feature>
<accession>A0ABY6KIW0</accession>
<dbReference type="InterPro" id="IPR018499">
    <property type="entry name" value="Tetraspanin/Peripherin"/>
</dbReference>
<keyword evidence="3 5" id="KW-1133">Transmembrane helix</keyword>
<feature type="transmembrane region" description="Helical" evidence="5">
    <location>
        <begin position="65"/>
        <end position="86"/>
    </location>
</feature>
<dbReference type="SUPFAM" id="SSF48652">
    <property type="entry name" value="Tetraspanin"/>
    <property type="match status" value="1"/>
</dbReference>
<dbReference type="InterPro" id="IPR008952">
    <property type="entry name" value="Tetraspanin_EC2_sf"/>
</dbReference>
<evidence type="ECO:0000256" key="5">
    <source>
        <dbReference type="SAM" id="Phobius"/>
    </source>
</evidence>
<evidence type="ECO:0000256" key="4">
    <source>
        <dbReference type="ARBA" id="ARBA00023136"/>
    </source>
</evidence>
<evidence type="ECO:0000256" key="2">
    <source>
        <dbReference type="ARBA" id="ARBA00022692"/>
    </source>
</evidence>
<keyword evidence="2 5" id="KW-0812">Transmembrane</keyword>
<gene>
    <name evidence="6" type="ORF">LAZ67_6000826</name>
</gene>
<name>A0ABY6KIW0_9ARAC</name>
<keyword evidence="7" id="KW-1185">Reference proteome</keyword>
<protein>
    <recommendedName>
        <fullName evidence="8">Tetraspanin</fullName>
    </recommendedName>
</protein>
<dbReference type="Proteomes" id="UP001235939">
    <property type="component" value="Chromosome 06"/>
</dbReference>
<evidence type="ECO:0000313" key="7">
    <source>
        <dbReference type="Proteomes" id="UP001235939"/>
    </source>
</evidence>
<evidence type="ECO:0008006" key="8">
    <source>
        <dbReference type="Google" id="ProtNLM"/>
    </source>
</evidence>
<dbReference type="EMBL" id="CP092868">
    <property type="protein sequence ID" value="UYV68778.1"/>
    <property type="molecule type" value="Genomic_DNA"/>
</dbReference>
<dbReference type="Gene3D" id="1.10.1450.10">
    <property type="entry name" value="Tetraspanin"/>
    <property type="match status" value="1"/>
</dbReference>
<keyword evidence="4 5" id="KW-0472">Membrane</keyword>
<feature type="transmembrane region" description="Helical" evidence="5">
    <location>
        <begin position="136"/>
        <end position="160"/>
    </location>
</feature>
<evidence type="ECO:0000313" key="6">
    <source>
        <dbReference type="EMBL" id="UYV68778.1"/>
    </source>
</evidence>
<comment type="subcellular location">
    <subcellularLocation>
        <location evidence="1">Membrane</location>
        <topology evidence="1">Multi-pass membrane protein</topology>
    </subcellularLocation>
</comment>
<evidence type="ECO:0000256" key="3">
    <source>
        <dbReference type="ARBA" id="ARBA00022989"/>
    </source>
</evidence>
<feature type="transmembrane region" description="Helical" evidence="5">
    <location>
        <begin position="21"/>
        <end position="45"/>
    </location>
</feature>
<sequence length="323" mass="36978">MARAIIQIVMSDERRDQAITLLFVLSFLGILIGITNILLVIYLFWIIQPHVSFLEEFYNHNLYPAYIGILGTLQLLQCLFSIWTVWELKQVHEKILQVLEKDKKKGHSKGKKKKKLRKKTRKKLTQLEKKVRHGGLVPYFLGLGILVALLVLGAVILSFLEVWRLESAFGKALSRAMDKYKTDVVQKEQIDMVQIEYKCCGIDSHTDWFKISFIDKKFVDLTNWQNKIGCHVSRNVKGGEYIANNVPFSCCNPEFMGDCVTENVSTSIKSLGFKSRMTVYITGCREALMDFFGDQVLLGIGLFVICNLIIWVCTQYVTKCQSG</sequence>